<dbReference type="Gene3D" id="2.60.120.260">
    <property type="entry name" value="Galactose-binding domain-like"/>
    <property type="match status" value="1"/>
</dbReference>
<proteinExistence type="predicted"/>
<accession>A0A941IHW7</accession>
<organism evidence="4 5">
    <name type="scientific">Actinospica acidithermotolerans</name>
    <dbReference type="NCBI Taxonomy" id="2828514"/>
    <lineage>
        <taxon>Bacteria</taxon>
        <taxon>Bacillati</taxon>
        <taxon>Actinomycetota</taxon>
        <taxon>Actinomycetes</taxon>
        <taxon>Catenulisporales</taxon>
        <taxon>Actinospicaceae</taxon>
        <taxon>Actinospica</taxon>
    </lineage>
</organism>
<evidence type="ECO:0000256" key="1">
    <source>
        <dbReference type="ARBA" id="ARBA00022729"/>
    </source>
</evidence>
<dbReference type="InterPro" id="IPR005084">
    <property type="entry name" value="CBM6"/>
</dbReference>
<protein>
    <submittedName>
        <fullName evidence="4">Carbohydrate-binding protein</fullName>
    </submittedName>
</protein>
<evidence type="ECO:0000259" key="2">
    <source>
        <dbReference type="PROSITE" id="PS51175"/>
    </source>
</evidence>
<dbReference type="PANTHER" id="PTHR10963:SF60">
    <property type="entry name" value="GRAM-NEGATIVE BACTERIA-BINDING PROTEIN 1-RELATED"/>
    <property type="match status" value="1"/>
</dbReference>
<dbReference type="AlphaFoldDB" id="A0A941IHW7"/>
<dbReference type="InterPro" id="IPR050546">
    <property type="entry name" value="Glycosyl_Hydrlase_16"/>
</dbReference>
<dbReference type="Pfam" id="PF03422">
    <property type="entry name" value="CBM_6"/>
    <property type="match status" value="1"/>
</dbReference>
<dbReference type="GO" id="GO:0005975">
    <property type="term" value="P:carbohydrate metabolic process"/>
    <property type="evidence" value="ECO:0007669"/>
    <property type="project" value="InterPro"/>
</dbReference>
<dbReference type="RefSeq" id="WP_212518824.1">
    <property type="nucleotide sequence ID" value="NZ_JAGSOH010000039.1"/>
</dbReference>
<dbReference type="InterPro" id="IPR000757">
    <property type="entry name" value="Beta-glucanase-like"/>
</dbReference>
<evidence type="ECO:0000313" key="5">
    <source>
        <dbReference type="Proteomes" id="UP000676325"/>
    </source>
</evidence>
<keyword evidence="1" id="KW-0732">Signal</keyword>
<dbReference type="EMBL" id="JAGSOH010000039">
    <property type="protein sequence ID" value="MBR7827684.1"/>
    <property type="molecule type" value="Genomic_DNA"/>
</dbReference>
<gene>
    <name evidence="4" type="ORF">KDK95_15300</name>
</gene>
<dbReference type="InterPro" id="IPR008979">
    <property type="entry name" value="Galactose-bd-like_sf"/>
</dbReference>
<dbReference type="PROSITE" id="PS51175">
    <property type="entry name" value="CBM6"/>
    <property type="match status" value="1"/>
</dbReference>
<dbReference type="Proteomes" id="UP000676325">
    <property type="component" value="Unassembled WGS sequence"/>
</dbReference>
<dbReference type="SMART" id="SM00606">
    <property type="entry name" value="CBD_IV"/>
    <property type="match status" value="1"/>
</dbReference>
<dbReference type="PROSITE" id="PS51762">
    <property type="entry name" value="GH16_2"/>
    <property type="match status" value="1"/>
</dbReference>
<dbReference type="InterPro" id="IPR006584">
    <property type="entry name" value="Cellulose-bd_IV"/>
</dbReference>
<evidence type="ECO:0000259" key="3">
    <source>
        <dbReference type="PROSITE" id="PS51762"/>
    </source>
</evidence>
<comment type="caution">
    <text evidence="4">The sequence shown here is derived from an EMBL/GenBank/DDBJ whole genome shotgun (WGS) entry which is preliminary data.</text>
</comment>
<dbReference type="GO" id="GO:0030246">
    <property type="term" value="F:carbohydrate binding"/>
    <property type="evidence" value="ECO:0007669"/>
    <property type="project" value="InterPro"/>
</dbReference>
<dbReference type="Gene3D" id="2.60.120.200">
    <property type="match status" value="1"/>
</dbReference>
<dbReference type="GO" id="GO:0004553">
    <property type="term" value="F:hydrolase activity, hydrolyzing O-glycosyl compounds"/>
    <property type="evidence" value="ECO:0007669"/>
    <property type="project" value="InterPro"/>
</dbReference>
<dbReference type="CDD" id="cd02182">
    <property type="entry name" value="GH16_Strep_laminarinase_like"/>
    <property type="match status" value="1"/>
</dbReference>
<evidence type="ECO:0000313" key="4">
    <source>
        <dbReference type="EMBL" id="MBR7827684.1"/>
    </source>
</evidence>
<sequence>MPSKPSLATPPPPGRRAVSRARRRAVIAVISALAPVAALLTVVSLPTSAMATTVPSAPSGYSTVYSDSFNGTSGSGVDSSWTYDTGTAYSGTGCTANYGTSEVETDTSSTANVSEDGSGHLNITAVKSGSGSWTSGRIETTADNYEAPAGGEMEVTASIKQPNPSSGVGYWPAFWMLGAGFRSSGAGTSGTMDCSNWPYTGEIDIMEDVNALSEVAGTLHCGVDPGGPCNETTGLGSGLVSCSGCQTGYNTYSVIVNRTDTSNESITWYLNGTAYKTVTESQVGTADWQAAVDHGFFIILDNAMGGAFPNAVCGCTSPSSSTASGASMSVGYVAVYEKSGSTSTATASASASASATATSTGTSTGTASCQTTATSDISADCYGASNGTITVSSTGDTDPSGVDSNQVAQLSNGDYLEYENVSFGSTGSTQFDARVASGAASGVSGEVDVILDSPSNSPVATFDVANTGGWSTWETIPANMSSVTGTHNVYLKFVSAASGSPAFVSLHYFDFPTS</sequence>
<reference evidence="4" key="1">
    <citation type="submission" date="2021-04" db="EMBL/GenBank/DDBJ databases">
        <title>Genome based classification of Actinospica acidithermotolerans sp. nov., an actinobacterium isolated from an Indonesian hot spring.</title>
        <authorList>
            <person name="Kusuma A.B."/>
            <person name="Putra K.E."/>
            <person name="Nafisah S."/>
            <person name="Loh J."/>
            <person name="Nouioui I."/>
            <person name="Goodfellow M."/>
        </authorList>
    </citation>
    <scope>NUCLEOTIDE SEQUENCE</scope>
    <source>
        <strain evidence="4">MGRD01-02</strain>
    </source>
</reference>
<name>A0A941IHW7_9ACTN</name>
<dbReference type="PANTHER" id="PTHR10963">
    <property type="entry name" value="GLYCOSYL HYDROLASE-RELATED"/>
    <property type="match status" value="1"/>
</dbReference>
<keyword evidence="5" id="KW-1185">Reference proteome</keyword>
<dbReference type="InterPro" id="IPR013320">
    <property type="entry name" value="ConA-like_dom_sf"/>
</dbReference>
<feature type="domain" description="CBM6" evidence="2">
    <location>
        <begin position="375"/>
        <end position="512"/>
    </location>
</feature>
<dbReference type="SUPFAM" id="SSF49899">
    <property type="entry name" value="Concanavalin A-like lectins/glucanases"/>
    <property type="match status" value="1"/>
</dbReference>
<feature type="domain" description="GH16" evidence="3">
    <location>
        <begin position="47"/>
        <end position="341"/>
    </location>
</feature>
<dbReference type="CDD" id="cd04084">
    <property type="entry name" value="CBM6_xylanase-like"/>
    <property type="match status" value="1"/>
</dbReference>
<dbReference type="SUPFAM" id="SSF49785">
    <property type="entry name" value="Galactose-binding domain-like"/>
    <property type="match status" value="1"/>
</dbReference>